<protein>
    <submittedName>
        <fullName evidence="2">Uncharacterized protein</fullName>
    </submittedName>
</protein>
<dbReference type="PANTHER" id="PTHR34033">
    <property type="entry name" value="AP-5 COMPLEX SUBUNIT BETA-1"/>
    <property type="match status" value="1"/>
</dbReference>
<dbReference type="EMBL" id="KZ665462">
    <property type="protein sequence ID" value="PPR99623.1"/>
    <property type="molecule type" value="Genomic_DNA"/>
</dbReference>
<dbReference type="Proteomes" id="UP000239757">
    <property type="component" value="Unassembled WGS sequence"/>
</dbReference>
<evidence type="ECO:0000313" key="2">
    <source>
        <dbReference type="EMBL" id="PPR99623.1"/>
    </source>
</evidence>
<dbReference type="GO" id="GO:0030119">
    <property type="term" value="C:AP-type membrane coat adaptor complex"/>
    <property type="evidence" value="ECO:0007669"/>
    <property type="project" value="TreeGrafter"/>
</dbReference>
<feature type="region of interest" description="Disordered" evidence="1">
    <location>
        <begin position="18"/>
        <end position="43"/>
    </location>
</feature>
<proteinExistence type="predicted"/>
<dbReference type="GO" id="GO:0016197">
    <property type="term" value="P:endosomal transport"/>
    <property type="evidence" value="ECO:0007669"/>
    <property type="project" value="InterPro"/>
</dbReference>
<dbReference type="AlphaFoldDB" id="A0A2P5X8H3"/>
<name>A0A2P5X8H3_GOSBA</name>
<sequence>MMEELTSRSEIRKELERERRRLRDRQRRQSMSLEEKEKHLARRRRNYQLRRQRAEMARLNPPMSPIQLPLSLDIPAHKLAILPGKVRLNRIKHLARAINDPVGDGVSIGGLMKENGTSNCLSSKGLRLNRIKRLARTTNPAVQEILSQSHQSITEAFNEQEIEIVRRLYLVSLETQQHLVFRLLSVHWLMVFLNRLMVEKKKSIVETGFMFYPSVFDPLSLKALKLDLLAFCSVCIDKLNPQSVSDMEGNSVVKLFQDGLVSVLGFKWLPPWSTETAVAFRTFHKFLIGASSHSEADPSTTTALMESAIFNHLKEWINQDVEKKDDSQGR</sequence>
<gene>
    <name evidence="2" type="ORF">GOBAR_AA21056</name>
</gene>
<organism evidence="2 3">
    <name type="scientific">Gossypium barbadense</name>
    <name type="common">Sea Island cotton</name>
    <name type="synonym">Hibiscus barbadensis</name>
    <dbReference type="NCBI Taxonomy" id="3634"/>
    <lineage>
        <taxon>Eukaryota</taxon>
        <taxon>Viridiplantae</taxon>
        <taxon>Streptophyta</taxon>
        <taxon>Embryophyta</taxon>
        <taxon>Tracheophyta</taxon>
        <taxon>Spermatophyta</taxon>
        <taxon>Magnoliopsida</taxon>
        <taxon>eudicotyledons</taxon>
        <taxon>Gunneridae</taxon>
        <taxon>Pentapetalae</taxon>
        <taxon>rosids</taxon>
        <taxon>malvids</taxon>
        <taxon>Malvales</taxon>
        <taxon>Malvaceae</taxon>
        <taxon>Malvoideae</taxon>
        <taxon>Gossypium</taxon>
    </lineage>
</organism>
<dbReference type="PANTHER" id="PTHR34033:SF1">
    <property type="entry name" value="AP-5 COMPLEX SUBUNIT BETA-1"/>
    <property type="match status" value="1"/>
</dbReference>
<dbReference type="OrthoDB" id="1435460at2759"/>
<evidence type="ECO:0000313" key="3">
    <source>
        <dbReference type="Proteomes" id="UP000239757"/>
    </source>
</evidence>
<accession>A0A2P5X8H3</accession>
<dbReference type="InterPro" id="IPR038741">
    <property type="entry name" value="AP5B1"/>
</dbReference>
<reference evidence="2 3" key="1">
    <citation type="submission" date="2015-01" db="EMBL/GenBank/DDBJ databases">
        <title>Genome of allotetraploid Gossypium barbadense reveals genomic plasticity and fiber elongation in cotton evolution.</title>
        <authorList>
            <person name="Chen X."/>
            <person name="Liu X."/>
            <person name="Zhao B."/>
            <person name="Zheng H."/>
            <person name="Hu Y."/>
            <person name="Lu G."/>
            <person name="Yang C."/>
            <person name="Chen J."/>
            <person name="Shan C."/>
            <person name="Zhang L."/>
            <person name="Zhou Y."/>
            <person name="Wang L."/>
            <person name="Guo W."/>
            <person name="Bai Y."/>
            <person name="Ruan J."/>
            <person name="Shangguan X."/>
            <person name="Mao Y."/>
            <person name="Jiang J."/>
            <person name="Zhu Y."/>
            <person name="Lei J."/>
            <person name="Kang H."/>
            <person name="Chen S."/>
            <person name="He X."/>
            <person name="Wang R."/>
            <person name="Wang Y."/>
            <person name="Chen J."/>
            <person name="Wang L."/>
            <person name="Yu S."/>
            <person name="Wang B."/>
            <person name="Wei J."/>
            <person name="Song S."/>
            <person name="Lu X."/>
            <person name="Gao Z."/>
            <person name="Gu W."/>
            <person name="Deng X."/>
            <person name="Ma D."/>
            <person name="Wang S."/>
            <person name="Liang W."/>
            <person name="Fang L."/>
            <person name="Cai C."/>
            <person name="Zhu X."/>
            <person name="Zhou B."/>
            <person name="Zhang Y."/>
            <person name="Chen Z."/>
            <person name="Xu S."/>
            <person name="Zhu R."/>
            <person name="Wang S."/>
            <person name="Zhang T."/>
            <person name="Zhao G."/>
        </authorList>
    </citation>
    <scope>NUCLEOTIDE SEQUENCE [LARGE SCALE GENOMIC DNA]</scope>
    <source>
        <strain evidence="3">cv. Xinhai21</strain>
        <tissue evidence="2">Leaf</tissue>
    </source>
</reference>
<evidence type="ECO:0000256" key="1">
    <source>
        <dbReference type="SAM" id="MobiDB-lite"/>
    </source>
</evidence>